<dbReference type="InterPro" id="IPR027417">
    <property type="entry name" value="P-loop_NTPase"/>
</dbReference>
<comment type="caution">
    <text evidence="5">The sequence shown here is derived from an EMBL/GenBank/DDBJ whole genome shotgun (WGS) entry which is preliminary data.</text>
</comment>
<dbReference type="EMBL" id="LIAE01006799">
    <property type="protein sequence ID" value="PAV85214.1"/>
    <property type="molecule type" value="Genomic_DNA"/>
</dbReference>
<evidence type="ECO:0000313" key="6">
    <source>
        <dbReference type="Proteomes" id="UP000218231"/>
    </source>
</evidence>
<feature type="domain" description="Sulfotransferase" evidence="4">
    <location>
        <begin position="144"/>
        <end position="385"/>
    </location>
</feature>
<reference evidence="5 6" key="1">
    <citation type="journal article" date="2017" name="Curr. Biol.">
        <title>Genome architecture and evolution of a unichromosomal asexual nematode.</title>
        <authorList>
            <person name="Fradin H."/>
            <person name="Zegar C."/>
            <person name="Gutwein M."/>
            <person name="Lucas J."/>
            <person name="Kovtun M."/>
            <person name="Corcoran D."/>
            <person name="Baugh L.R."/>
            <person name="Kiontke K."/>
            <person name="Gunsalus K."/>
            <person name="Fitch D.H."/>
            <person name="Piano F."/>
        </authorList>
    </citation>
    <scope>NUCLEOTIDE SEQUENCE [LARGE SCALE GENOMIC DNA]</scope>
    <source>
        <strain evidence="5">PF1309</strain>
    </source>
</reference>
<dbReference type="PANTHER" id="PTHR11783">
    <property type="entry name" value="SULFOTRANSFERASE SULT"/>
    <property type="match status" value="1"/>
</dbReference>
<dbReference type="Proteomes" id="UP000218231">
    <property type="component" value="Unassembled WGS sequence"/>
</dbReference>
<dbReference type="STRING" id="2018661.A0A2A2LGD4"/>
<keyword evidence="6" id="KW-1185">Reference proteome</keyword>
<evidence type="ECO:0000313" key="5">
    <source>
        <dbReference type="EMBL" id="PAV85214.1"/>
    </source>
</evidence>
<accession>A0A2A2LGD4</accession>
<dbReference type="AlphaFoldDB" id="A0A2A2LGD4"/>
<gene>
    <name evidence="5" type="ORF">WR25_04175</name>
</gene>
<comment type="similarity">
    <text evidence="1">Belongs to the sulfotransferase 1 family.</text>
</comment>
<dbReference type="Gene3D" id="3.40.50.300">
    <property type="entry name" value="P-loop containing nucleotide triphosphate hydrolases"/>
    <property type="match status" value="1"/>
</dbReference>
<dbReference type="InterPro" id="IPR000863">
    <property type="entry name" value="Sulfotransferase_dom"/>
</dbReference>
<organism evidence="5 6">
    <name type="scientific">Diploscapter pachys</name>
    <dbReference type="NCBI Taxonomy" id="2018661"/>
    <lineage>
        <taxon>Eukaryota</taxon>
        <taxon>Metazoa</taxon>
        <taxon>Ecdysozoa</taxon>
        <taxon>Nematoda</taxon>
        <taxon>Chromadorea</taxon>
        <taxon>Rhabditida</taxon>
        <taxon>Rhabditina</taxon>
        <taxon>Rhabditomorpha</taxon>
        <taxon>Rhabditoidea</taxon>
        <taxon>Rhabditidae</taxon>
        <taxon>Diploscapter</taxon>
    </lineage>
</organism>
<protein>
    <recommendedName>
        <fullName evidence="4">Sulfotransferase domain-containing protein</fullName>
    </recommendedName>
</protein>
<evidence type="ECO:0000256" key="1">
    <source>
        <dbReference type="ARBA" id="ARBA00005771"/>
    </source>
</evidence>
<dbReference type="OrthoDB" id="205623at2759"/>
<evidence type="ECO:0000259" key="4">
    <source>
        <dbReference type="Pfam" id="PF00685"/>
    </source>
</evidence>
<evidence type="ECO:0000256" key="2">
    <source>
        <dbReference type="ARBA" id="ARBA00022679"/>
    </source>
</evidence>
<proteinExistence type="inferred from homology"/>
<dbReference type="Pfam" id="PF00685">
    <property type="entry name" value="Sulfotransfer_1"/>
    <property type="match status" value="1"/>
</dbReference>
<feature type="region of interest" description="Disordered" evidence="3">
    <location>
        <begin position="61"/>
        <end position="87"/>
    </location>
</feature>
<evidence type="ECO:0000256" key="3">
    <source>
        <dbReference type="SAM" id="MobiDB-lite"/>
    </source>
</evidence>
<keyword evidence="2" id="KW-0808">Transferase</keyword>
<dbReference type="GO" id="GO:0008146">
    <property type="term" value="F:sulfotransferase activity"/>
    <property type="evidence" value="ECO:0007669"/>
    <property type="project" value="InterPro"/>
</dbReference>
<sequence>MAIRRTFCDCSFTISLKRRAHCAQAASFNLSIPSTKMVKVVQFLKHLKLDTADLPNCERTPPCTPKATLSPPATPCPKTPKTPATPSSPFELKATTFCFRKGPDRSVVYQPHGHPKQAVIDGEIWPPIFKPKNVRSAKIMRVEDTDVFIATYPKCGTTWLQHICSQLIKGENYQAGRGNELCMQSPMIERMGGQFTTTLNHPRILKTHFNHMNCPKNTKAKYIYCVRNPKDCLTSYFHHNRNFKIYNWGDGDWQVFFDLFINGQLAFGDYFDHLLTWLSHLNDENVLFVKYEEMYADLESHIYKIGQFLGGEAQKLVENPERLATVVANSSIDAMKKDQKRWFPENVLRKSEFIRKGGSRDWKNHFTREQSDKMDDVFRTRLAGTVALNWWHYEMAWNDLPISLDINLYDADEGIEDEEDLRRGSCDALDTLPSLSASSSMLSVHRPDRRYSYVSLLSTGYGSVWSLGSNQ</sequence>
<name>A0A2A2LGD4_9BILA</name>
<dbReference type="SUPFAM" id="SSF52540">
    <property type="entry name" value="P-loop containing nucleoside triphosphate hydrolases"/>
    <property type="match status" value="1"/>
</dbReference>